<dbReference type="PANTHER" id="PTHR43141:SF5">
    <property type="entry name" value="CYTOCHROME BD-I UBIQUINOL OXIDASE SUBUNIT 2"/>
    <property type="match status" value="1"/>
</dbReference>
<comment type="similarity">
    <text evidence="2">Belongs to the cytochrome ubiquinol oxidase subunit 2 family.</text>
</comment>
<dbReference type="OrthoDB" id="9776710at2"/>
<keyword evidence="11 12" id="KW-0472">Membrane</keyword>
<dbReference type="Pfam" id="PF02322">
    <property type="entry name" value="Cyt_bd_oxida_II"/>
    <property type="match status" value="1"/>
</dbReference>
<dbReference type="GO" id="GO:0009055">
    <property type="term" value="F:electron transfer activity"/>
    <property type="evidence" value="ECO:0007669"/>
    <property type="project" value="TreeGrafter"/>
</dbReference>
<evidence type="ECO:0000256" key="1">
    <source>
        <dbReference type="ARBA" id="ARBA00004651"/>
    </source>
</evidence>
<evidence type="ECO:0000313" key="13">
    <source>
        <dbReference type="EMBL" id="EFV14214.1"/>
    </source>
</evidence>
<evidence type="ECO:0000256" key="9">
    <source>
        <dbReference type="ARBA" id="ARBA00022989"/>
    </source>
</evidence>
<feature type="transmembrane region" description="Helical" evidence="12">
    <location>
        <begin position="254"/>
        <end position="275"/>
    </location>
</feature>
<dbReference type="GO" id="GO:0005886">
    <property type="term" value="C:plasma membrane"/>
    <property type="evidence" value="ECO:0007669"/>
    <property type="project" value="UniProtKB-SubCell"/>
</dbReference>
<keyword evidence="6 12" id="KW-0812">Transmembrane</keyword>
<proteinExistence type="inferred from homology"/>
<dbReference type="PANTHER" id="PTHR43141">
    <property type="entry name" value="CYTOCHROME BD2 SUBUNIT II"/>
    <property type="match status" value="1"/>
</dbReference>
<dbReference type="EMBL" id="ACZI02000003">
    <property type="protein sequence ID" value="EFV14214.1"/>
    <property type="molecule type" value="Genomic_DNA"/>
</dbReference>
<dbReference type="GO" id="GO:0016682">
    <property type="term" value="F:oxidoreductase activity, acting on diphenols and related substances as donors, oxygen as acceptor"/>
    <property type="evidence" value="ECO:0007669"/>
    <property type="project" value="TreeGrafter"/>
</dbReference>
<dbReference type="STRING" id="679197.HMPREF9336_00936"/>
<dbReference type="InterPro" id="IPR003317">
    <property type="entry name" value="Cyt-d_oxidase_su2"/>
</dbReference>
<keyword evidence="14" id="KW-1185">Reference proteome</keyword>
<evidence type="ECO:0000256" key="10">
    <source>
        <dbReference type="ARBA" id="ARBA00023004"/>
    </source>
</evidence>
<evidence type="ECO:0000256" key="8">
    <source>
        <dbReference type="ARBA" id="ARBA00022982"/>
    </source>
</evidence>
<protein>
    <submittedName>
        <fullName evidence="13">Cytochrome d ubiquinol oxidase, subunit II</fullName>
    </submittedName>
</protein>
<evidence type="ECO:0000256" key="4">
    <source>
        <dbReference type="ARBA" id="ARBA00022475"/>
    </source>
</evidence>
<evidence type="ECO:0000256" key="2">
    <source>
        <dbReference type="ARBA" id="ARBA00007543"/>
    </source>
</evidence>
<dbReference type="GO" id="GO:0070069">
    <property type="term" value="C:cytochrome complex"/>
    <property type="evidence" value="ECO:0007669"/>
    <property type="project" value="TreeGrafter"/>
</dbReference>
<evidence type="ECO:0000256" key="6">
    <source>
        <dbReference type="ARBA" id="ARBA00022692"/>
    </source>
</evidence>
<comment type="caution">
    <text evidence="13">The sequence shown here is derived from an EMBL/GenBank/DDBJ whole genome shotgun (WGS) entry which is preliminary data.</text>
</comment>
<keyword evidence="10" id="KW-0408">Iron</keyword>
<evidence type="ECO:0000256" key="3">
    <source>
        <dbReference type="ARBA" id="ARBA00022448"/>
    </source>
</evidence>
<feature type="transmembrane region" description="Helical" evidence="12">
    <location>
        <begin position="161"/>
        <end position="183"/>
    </location>
</feature>
<keyword evidence="3" id="KW-0813">Transport</keyword>
<dbReference type="AlphaFoldDB" id="E5XN66"/>
<feature type="transmembrane region" description="Helical" evidence="12">
    <location>
        <begin position="228"/>
        <end position="247"/>
    </location>
</feature>
<keyword evidence="4" id="KW-1003">Cell membrane</keyword>
<comment type="subcellular location">
    <subcellularLocation>
        <location evidence="1">Cell membrane</location>
        <topology evidence="1">Multi-pass membrane protein</topology>
    </subcellularLocation>
</comment>
<sequence>MDLPHFWFLLVAVFFGGYFLLEGFDFGVGMLMPILGRSDEVKRRVLLNTIGPVWDGNEVWVITGAGAMFAAFPQWYATLFSGFYLPLLLILFGLIVRVVSIEWRGKIEDPRWRRWCDVGIGLGSWLPAILWGIAFTDIAVGVPLDENGYVTGGLPVLLRPVALLGGAATCLLFLLHGAVFVALKTEGEIRVAARRLAVGLVAGAAPVVLLLGWTVSWALGEQGRDMQLPFYAAILSSAALLAAALAVRLVREGWAFALTGASVLALAVLFFGSLYPNLVASLPYPERSVTIESAASSPYTLKVMAWAALGTAPFVLVYQGWSYWVFRKRISAAQIPPSIGLSPRLPAPGKAGEPDGNAGDR</sequence>
<evidence type="ECO:0000256" key="12">
    <source>
        <dbReference type="SAM" id="Phobius"/>
    </source>
</evidence>
<dbReference type="HOGENOM" id="CLU_049294_0_1_11"/>
<name>E5XN66_SEGRC</name>
<evidence type="ECO:0000313" key="14">
    <source>
        <dbReference type="Proteomes" id="UP000004816"/>
    </source>
</evidence>
<feature type="transmembrane region" description="Helical" evidence="12">
    <location>
        <begin position="83"/>
        <end position="103"/>
    </location>
</feature>
<organism evidence="13 14">
    <name type="scientific">Segniliparus rugosus (strain ATCC BAA-974 / DSM 45345 / CCUG 50838 / CIP 108380 / JCM 13579 / CDC 945)</name>
    <dbReference type="NCBI Taxonomy" id="679197"/>
    <lineage>
        <taxon>Bacteria</taxon>
        <taxon>Bacillati</taxon>
        <taxon>Actinomycetota</taxon>
        <taxon>Actinomycetes</taxon>
        <taxon>Mycobacteriales</taxon>
        <taxon>Segniliparaceae</taxon>
        <taxon>Segniliparus</taxon>
    </lineage>
</organism>
<evidence type="ECO:0000256" key="5">
    <source>
        <dbReference type="ARBA" id="ARBA00022617"/>
    </source>
</evidence>
<feature type="transmembrane region" description="Helical" evidence="12">
    <location>
        <begin position="303"/>
        <end position="326"/>
    </location>
</feature>
<reference evidence="13 14" key="1">
    <citation type="journal article" date="2011" name="Stand. Genomic Sci.">
        <title>High quality draft genome sequence of Segniliparus rugosus CDC 945(T)= (ATCC BAA-974(T)).</title>
        <authorList>
            <person name="Earl A.M."/>
            <person name="Desjardins C.A."/>
            <person name="Fitzgerald M.G."/>
            <person name="Arachchi H.M."/>
            <person name="Zeng Q."/>
            <person name="Mehta T."/>
            <person name="Griggs A."/>
            <person name="Birren B.W."/>
            <person name="Toney N.C."/>
            <person name="Carr J."/>
            <person name="Posey J."/>
            <person name="Butler W.R."/>
        </authorList>
    </citation>
    <scope>NUCLEOTIDE SEQUENCE [LARGE SCALE GENOMIC DNA]</scope>
    <source>
        <strain evidence="14">ATCC BAA-974 / DSM 45345 / CCUG 50838 / CIP 108380 / JCM 13579 / CDC 945</strain>
    </source>
</reference>
<feature type="transmembrane region" description="Helical" evidence="12">
    <location>
        <begin position="115"/>
        <end position="141"/>
    </location>
</feature>
<dbReference type="eggNOG" id="COG1294">
    <property type="taxonomic scope" value="Bacteria"/>
</dbReference>
<dbReference type="GO" id="GO:0046872">
    <property type="term" value="F:metal ion binding"/>
    <property type="evidence" value="ECO:0007669"/>
    <property type="project" value="UniProtKB-KW"/>
</dbReference>
<dbReference type="PIRSF" id="PIRSF000267">
    <property type="entry name" value="Cyt_oxidse_sub2"/>
    <property type="match status" value="1"/>
</dbReference>
<dbReference type="GO" id="GO:0019646">
    <property type="term" value="P:aerobic electron transport chain"/>
    <property type="evidence" value="ECO:0007669"/>
    <property type="project" value="TreeGrafter"/>
</dbReference>
<dbReference type="Proteomes" id="UP000004816">
    <property type="component" value="Unassembled WGS sequence"/>
</dbReference>
<gene>
    <name evidence="13" type="ORF">HMPREF9336_00936</name>
</gene>
<accession>E5XN66</accession>
<feature type="transmembrane region" description="Helical" evidence="12">
    <location>
        <begin position="6"/>
        <end position="36"/>
    </location>
</feature>
<keyword evidence="5" id="KW-0349">Heme</keyword>
<keyword evidence="7" id="KW-0479">Metal-binding</keyword>
<dbReference type="RefSeq" id="WP_007468310.1">
    <property type="nucleotide sequence ID" value="NZ_KI391954.1"/>
</dbReference>
<evidence type="ECO:0000256" key="11">
    <source>
        <dbReference type="ARBA" id="ARBA00023136"/>
    </source>
</evidence>
<keyword evidence="9 12" id="KW-1133">Transmembrane helix</keyword>
<evidence type="ECO:0000256" key="7">
    <source>
        <dbReference type="ARBA" id="ARBA00022723"/>
    </source>
</evidence>
<feature type="transmembrane region" description="Helical" evidence="12">
    <location>
        <begin position="195"/>
        <end position="216"/>
    </location>
</feature>
<keyword evidence="8" id="KW-0249">Electron transport</keyword>
<dbReference type="NCBIfam" id="TIGR00203">
    <property type="entry name" value="cydB"/>
    <property type="match status" value="1"/>
</dbReference>